<dbReference type="RefSeq" id="XP_041548640.1">
    <property type="nucleotide sequence ID" value="XM_041681726.1"/>
</dbReference>
<dbReference type="Pfam" id="PF08240">
    <property type="entry name" value="ADH_N"/>
    <property type="match status" value="1"/>
</dbReference>
<reference evidence="3" key="1">
    <citation type="submission" date="2021-01" db="EMBL/GenBank/DDBJ databases">
        <authorList>
            <consortium name="Aspergillus luchuensis mut. kawachii IFO 4304 genome sequencing consortium"/>
            <person name="Kazuki M."/>
            <person name="Futagami T."/>
        </authorList>
    </citation>
    <scope>NUCLEOTIDE SEQUENCE</scope>
    <source>
        <strain evidence="3">IFO 4308</strain>
    </source>
</reference>
<dbReference type="Gene3D" id="3.40.50.720">
    <property type="entry name" value="NAD(P)-binding Rossmann-like Domain"/>
    <property type="match status" value="1"/>
</dbReference>
<dbReference type="AlphaFoldDB" id="A0A7R7X813"/>
<dbReference type="GeneID" id="64966199"/>
<evidence type="ECO:0000313" key="4">
    <source>
        <dbReference type="Proteomes" id="UP000661280"/>
    </source>
</evidence>
<gene>
    <name evidence="3" type="ORF">AKAW2_80679S</name>
</gene>
<keyword evidence="1" id="KW-0560">Oxidoreductase</keyword>
<dbReference type="KEGG" id="aluc:AKAW2_80679S"/>
<accession>A0A7R7X813</accession>
<dbReference type="GO" id="GO:0005739">
    <property type="term" value="C:mitochondrion"/>
    <property type="evidence" value="ECO:0007669"/>
    <property type="project" value="TreeGrafter"/>
</dbReference>
<sequence>MTSYLIGATSHPSNRTNPDPADATQHDSLHLHLHHHSTATTNNHHHRHHQQQPPKMASPSTHPQTMQAWLYSTTHPTLEQNLTLTPSAPTPPAPKNTQLLIRVHTCALNPADYKVPAMPVISTLLIRKPASPCLDFAGEIVSTGPNVPSTLTPGKLVYGTLPLPTQFGPLAEYVLAEAEHVQIIPEGVEVDHAATVGVAGQTAWQAIAPYVTAGAGDKVLIVGASGGCGIYGVQIAKALGCEVTAVCSGKNVEFVKGLGADEVIDYTVENVVEVVKAKGRVFRLVVDHVGEPWELYRESDKFMVSGGVFTQVGANWMPTFAVRFIRPGFLGGGRMKYVPIFWKSNKKDLTKVGELIGEGKVKVVLDSVFGFEDAPKAFEKLRGGRARGKVVVRVVERS</sequence>
<dbReference type="SUPFAM" id="SSF50129">
    <property type="entry name" value="GroES-like"/>
    <property type="match status" value="1"/>
</dbReference>
<feature type="region of interest" description="Disordered" evidence="2">
    <location>
        <begin position="37"/>
        <end position="63"/>
    </location>
</feature>
<dbReference type="PROSITE" id="PS01162">
    <property type="entry name" value="QOR_ZETA_CRYSTAL"/>
    <property type="match status" value="1"/>
</dbReference>
<dbReference type="InterPro" id="IPR020843">
    <property type="entry name" value="ER"/>
</dbReference>
<evidence type="ECO:0000313" key="3">
    <source>
        <dbReference type="EMBL" id="BCS04878.1"/>
    </source>
</evidence>
<dbReference type="Pfam" id="PF13602">
    <property type="entry name" value="ADH_zinc_N_2"/>
    <property type="match status" value="1"/>
</dbReference>
<dbReference type="EMBL" id="AP024432">
    <property type="protein sequence ID" value="BCS04878.1"/>
    <property type="molecule type" value="Genomic_DNA"/>
</dbReference>
<dbReference type="InterPro" id="IPR002364">
    <property type="entry name" value="Quin_OxRdtase/zeta-crystal_CS"/>
</dbReference>
<protein>
    <submittedName>
        <fullName evidence="3">Uncharacterized protein</fullName>
    </submittedName>
</protein>
<dbReference type="PANTHER" id="PTHR11695:SF294">
    <property type="entry name" value="RETICULON-4-INTERACTING PROTEIN 1, MITOCHONDRIAL"/>
    <property type="match status" value="1"/>
</dbReference>
<name>A0A7R7X813_ASPKA</name>
<dbReference type="InterPro" id="IPR013154">
    <property type="entry name" value="ADH-like_N"/>
</dbReference>
<dbReference type="GO" id="GO:0016491">
    <property type="term" value="F:oxidoreductase activity"/>
    <property type="evidence" value="ECO:0007669"/>
    <property type="project" value="UniProtKB-KW"/>
</dbReference>
<evidence type="ECO:0000256" key="1">
    <source>
        <dbReference type="ARBA" id="ARBA00023002"/>
    </source>
</evidence>
<dbReference type="InterPro" id="IPR036291">
    <property type="entry name" value="NAD(P)-bd_dom_sf"/>
</dbReference>
<evidence type="ECO:0000256" key="2">
    <source>
        <dbReference type="SAM" id="MobiDB-lite"/>
    </source>
</evidence>
<proteinExistence type="predicted"/>
<dbReference type="Proteomes" id="UP000661280">
    <property type="component" value="Chromosome 8"/>
</dbReference>
<dbReference type="GO" id="GO:0008270">
    <property type="term" value="F:zinc ion binding"/>
    <property type="evidence" value="ECO:0007669"/>
    <property type="project" value="InterPro"/>
</dbReference>
<dbReference type="PANTHER" id="PTHR11695">
    <property type="entry name" value="ALCOHOL DEHYDROGENASE RELATED"/>
    <property type="match status" value="1"/>
</dbReference>
<dbReference type="InterPro" id="IPR011032">
    <property type="entry name" value="GroES-like_sf"/>
</dbReference>
<dbReference type="OrthoDB" id="201656at2759"/>
<organism evidence="3 4">
    <name type="scientific">Aspergillus kawachii</name>
    <name type="common">White koji mold</name>
    <name type="synonym">Aspergillus awamori var. kawachi</name>
    <dbReference type="NCBI Taxonomy" id="1069201"/>
    <lineage>
        <taxon>Eukaryota</taxon>
        <taxon>Fungi</taxon>
        <taxon>Dikarya</taxon>
        <taxon>Ascomycota</taxon>
        <taxon>Pezizomycotina</taxon>
        <taxon>Eurotiomycetes</taxon>
        <taxon>Eurotiomycetidae</taxon>
        <taxon>Eurotiales</taxon>
        <taxon>Aspergillaceae</taxon>
        <taxon>Aspergillus</taxon>
        <taxon>Aspergillus subgen. Circumdati</taxon>
    </lineage>
</organism>
<keyword evidence="4" id="KW-1185">Reference proteome</keyword>
<dbReference type="SMART" id="SM00829">
    <property type="entry name" value="PKS_ER"/>
    <property type="match status" value="1"/>
</dbReference>
<dbReference type="Gene3D" id="3.90.180.10">
    <property type="entry name" value="Medium-chain alcohol dehydrogenases, catalytic domain"/>
    <property type="match status" value="1"/>
</dbReference>
<feature type="compositionally biased region" description="Basic residues" evidence="2">
    <location>
        <begin position="37"/>
        <end position="50"/>
    </location>
</feature>
<dbReference type="InterPro" id="IPR050700">
    <property type="entry name" value="YIM1/Zinc_Alcohol_DH_Fams"/>
</dbReference>
<dbReference type="CDD" id="cd08267">
    <property type="entry name" value="MDR1"/>
    <property type="match status" value="1"/>
</dbReference>
<feature type="region of interest" description="Disordered" evidence="2">
    <location>
        <begin position="1"/>
        <end position="25"/>
    </location>
</feature>
<reference evidence="3" key="2">
    <citation type="submission" date="2021-02" db="EMBL/GenBank/DDBJ databases">
        <title>Aspergillus luchuensis mut. kawachii IFO 4304 genome sequence.</title>
        <authorList>
            <person name="Mori K."/>
            <person name="Kadooka C."/>
            <person name="Goto M."/>
            <person name="Futagami T."/>
        </authorList>
    </citation>
    <scope>NUCLEOTIDE SEQUENCE</scope>
    <source>
        <strain evidence="3">IFO 4308</strain>
    </source>
</reference>
<dbReference type="SUPFAM" id="SSF51735">
    <property type="entry name" value="NAD(P)-binding Rossmann-fold domains"/>
    <property type="match status" value="1"/>
</dbReference>